<comment type="caution">
    <text evidence="9">The sequence shown here is derived from an EMBL/GenBank/DDBJ whole genome shotgun (WGS) entry which is preliminary data.</text>
</comment>
<reference evidence="9" key="2">
    <citation type="submission" date="2024-05" db="EMBL/GenBank/DDBJ databases">
        <title>Rhodohalobacter halophilus gen. nov., sp. nov., a moderately halophilic member of the family Balneolaceae.</title>
        <authorList>
            <person name="Xia J."/>
        </authorList>
    </citation>
    <scope>NUCLEOTIDE SEQUENCE</scope>
    <source>
        <strain evidence="9">WB101</strain>
    </source>
</reference>
<keyword evidence="10" id="KW-1185">Reference proteome</keyword>
<evidence type="ECO:0000256" key="6">
    <source>
        <dbReference type="ARBA" id="ARBA00023065"/>
    </source>
</evidence>
<dbReference type="PROSITE" id="PS51201">
    <property type="entry name" value="RCK_N"/>
    <property type="match status" value="2"/>
</dbReference>
<dbReference type="Proteomes" id="UP001165366">
    <property type="component" value="Unassembled WGS sequence"/>
</dbReference>
<dbReference type="NCBIfam" id="NF007038">
    <property type="entry name" value="PRK09496.2-6"/>
    <property type="match status" value="1"/>
</dbReference>
<keyword evidence="2" id="KW-0813">Transport</keyword>
<dbReference type="InterPro" id="IPR050721">
    <property type="entry name" value="Trk_Ktr_HKT_K-transport"/>
</dbReference>
<reference evidence="9" key="1">
    <citation type="submission" date="2022-01" db="EMBL/GenBank/DDBJ databases">
        <authorList>
            <person name="Wang Y."/>
        </authorList>
    </citation>
    <scope>NUCLEOTIDE SEQUENCE</scope>
    <source>
        <strain evidence="9">WB101</strain>
    </source>
</reference>
<dbReference type="Gene3D" id="3.30.70.1450">
    <property type="entry name" value="Regulator of K+ conductance, C-terminal domain"/>
    <property type="match status" value="2"/>
</dbReference>
<keyword evidence="5" id="KW-0520">NAD</keyword>
<dbReference type="InterPro" id="IPR003148">
    <property type="entry name" value="RCK_N"/>
</dbReference>
<proteinExistence type="predicted"/>
<sequence length="448" mass="48742">MKIVIAGAGEVGYELSKVLSIEKHDVTVIDERKKCLQRVLENLDVLTVEGNATSPNVLVEAGAQDADLMVAVTSVDEVNIIASMMAKRLGVKRVIARVRNNELSRPDSPLTPSELGIDVLIHPEESAANEIHQLVKRASATDVVSLADGQLQLVGLRVEKNSDIINTTLEDLAESYSEIPFRVVAISRRGRTIIPRGNNQIMPLDHIFIITKVEHIRDIVEATGHKDVSLRRIMIAGGDEVGRMLARKLSKDKQKWEIKLIEPNPDIATEIANNQRDILVLNGDPTDPNLLVVEGIQEMDAFVSVTEDEESNIISCLMSKHLEVKKAVALVSKPQYIPLSQTIGIDAVVNVKASASDEIHRHIRQGQLLTVKALQGIKAEIMEVVAGKNCDISDKPIHSIGIPEGIVIGGILSGDSAEVATGDSVIKKGDRVIVLALPNAINQVEKLF</sequence>
<dbReference type="RefSeq" id="WP_237854896.1">
    <property type="nucleotide sequence ID" value="NZ_JAKLWS010000017.1"/>
</dbReference>
<dbReference type="Pfam" id="PF02254">
    <property type="entry name" value="TrkA_N"/>
    <property type="match status" value="2"/>
</dbReference>
<name>A0ABS9KFB9_9BACT</name>
<dbReference type="NCBIfam" id="NF007039">
    <property type="entry name" value="PRK09496.3-2"/>
    <property type="match status" value="1"/>
</dbReference>
<dbReference type="Gene3D" id="3.40.50.720">
    <property type="entry name" value="NAD(P)-binding Rossmann-like Domain"/>
    <property type="match status" value="2"/>
</dbReference>
<evidence type="ECO:0000313" key="9">
    <source>
        <dbReference type="EMBL" id="MCG2589536.1"/>
    </source>
</evidence>
<dbReference type="InterPro" id="IPR006037">
    <property type="entry name" value="RCK_C"/>
</dbReference>
<evidence type="ECO:0000259" key="7">
    <source>
        <dbReference type="PROSITE" id="PS51201"/>
    </source>
</evidence>
<dbReference type="PANTHER" id="PTHR43833:SF5">
    <property type="entry name" value="TRK SYSTEM POTASSIUM UPTAKE PROTEIN TRKA"/>
    <property type="match status" value="1"/>
</dbReference>
<feature type="domain" description="RCK C-terminal" evidence="8">
    <location>
        <begin position="141"/>
        <end position="225"/>
    </location>
</feature>
<keyword evidence="4" id="KW-0630">Potassium</keyword>
<dbReference type="PANTHER" id="PTHR43833">
    <property type="entry name" value="POTASSIUM CHANNEL PROTEIN 2-RELATED-RELATED"/>
    <property type="match status" value="1"/>
</dbReference>
<evidence type="ECO:0000256" key="1">
    <source>
        <dbReference type="ARBA" id="ARBA00017378"/>
    </source>
</evidence>
<accession>A0ABS9KFB9</accession>
<keyword evidence="3" id="KW-0633">Potassium transport</keyword>
<feature type="domain" description="RCK N-terminal" evidence="7">
    <location>
        <begin position="1"/>
        <end position="121"/>
    </location>
</feature>
<dbReference type="PROSITE" id="PS51202">
    <property type="entry name" value="RCK_C"/>
    <property type="match status" value="2"/>
</dbReference>
<keyword evidence="6" id="KW-0406">Ion transport</keyword>
<feature type="domain" description="RCK N-terminal" evidence="7">
    <location>
        <begin position="230"/>
        <end position="349"/>
    </location>
</feature>
<dbReference type="SUPFAM" id="SSF116726">
    <property type="entry name" value="TrkA C-terminal domain-like"/>
    <property type="match status" value="2"/>
</dbReference>
<dbReference type="NCBIfam" id="NF007031">
    <property type="entry name" value="PRK09496.1-2"/>
    <property type="match status" value="1"/>
</dbReference>
<dbReference type="PRINTS" id="PR00335">
    <property type="entry name" value="KUPTAKETRKA"/>
</dbReference>
<feature type="domain" description="RCK C-terminal" evidence="8">
    <location>
        <begin position="369"/>
        <end position="448"/>
    </location>
</feature>
<dbReference type="NCBIfam" id="NF007032">
    <property type="entry name" value="PRK09496.1-4"/>
    <property type="match status" value="1"/>
</dbReference>
<evidence type="ECO:0000256" key="4">
    <source>
        <dbReference type="ARBA" id="ARBA00022958"/>
    </source>
</evidence>
<evidence type="ECO:0000256" key="2">
    <source>
        <dbReference type="ARBA" id="ARBA00022448"/>
    </source>
</evidence>
<dbReference type="Pfam" id="PF02080">
    <property type="entry name" value="TrkA_C"/>
    <property type="match status" value="2"/>
</dbReference>
<protein>
    <recommendedName>
        <fullName evidence="1">Trk system potassium uptake protein TrkA</fullName>
    </recommendedName>
</protein>
<dbReference type="InterPro" id="IPR036291">
    <property type="entry name" value="NAD(P)-bd_dom_sf"/>
</dbReference>
<evidence type="ECO:0000256" key="3">
    <source>
        <dbReference type="ARBA" id="ARBA00022538"/>
    </source>
</evidence>
<gene>
    <name evidence="9" type="primary">trkA</name>
    <name evidence="9" type="ORF">L6773_13235</name>
</gene>
<dbReference type="InterPro" id="IPR006036">
    <property type="entry name" value="K_uptake_TrkA"/>
</dbReference>
<dbReference type="EMBL" id="JAKLWS010000017">
    <property type="protein sequence ID" value="MCG2589536.1"/>
    <property type="molecule type" value="Genomic_DNA"/>
</dbReference>
<dbReference type="SUPFAM" id="SSF51735">
    <property type="entry name" value="NAD(P)-binding Rossmann-fold domains"/>
    <property type="match status" value="2"/>
</dbReference>
<evidence type="ECO:0000256" key="5">
    <source>
        <dbReference type="ARBA" id="ARBA00023027"/>
    </source>
</evidence>
<organism evidence="9 10">
    <name type="scientific">Rhodohalobacter sulfatireducens</name>
    <dbReference type="NCBI Taxonomy" id="2911366"/>
    <lineage>
        <taxon>Bacteria</taxon>
        <taxon>Pseudomonadati</taxon>
        <taxon>Balneolota</taxon>
        <taxon>Balneolia</taxon>
        <taxon>Balneolales</taxon>
        <taxon>Balneolaceae</taxon>
        <taxon>Rhodohalobacter</taxon>
    </lineage>
</organism>
<evidence type="ECO:0000313" key="10">
    <source>
        <dbReference type="Proteomes" id="UP001165366"/>
    </source>
</evidence>
<evidence type="ECO:0000259" key="8">
    <source>
        <dbReference type="PROSITE" id="PS51202"/>
    </source>
</evidence>
<dbReference type="NCBIfam" id="NF007041">
    <property type="entry name" value="PRK09496.3-4"/>
    <property type="match status" value="1"/>
</dbReference>
<dbReference type="InterPro" id="IPR036721">
    <property type="entry name" value="RCK_C_sf"/>
</dbReference>